<evidence type="ECO:0000256" key="5">
    <source>
        <dbReference type="ARBA" id="ARBA00048142"/>
    </source>
</evidence>
<dbReference type="InterPro" id="IPR029041">
    <property type="entry name" value="FAD-linked_oxidoreductase-like"/>
</dbReference>
<keyword evidence="3 7" id="KW-0560">Oxidoreductase</keyword>
<evidence type="ECO:0000256" key="2">
    <source>
        <dbReference type="ARBA" id="ARBA00012884"/>
    </source>
</evidence>
<dbReference type="InterPro" id="IPR016163">
    <property type="entry name" value="Ald_DH_C"/>
</dbReference>
<feature type="compositionally biased region" description="Low complexity" evidence="8">
    <location>
        <begin position="535"/>
        <end position="558"/>
    </location>
</feature>
<feature type="domain" description="Aldehyde dehydrogenase" evidence="9">
    <location>
        <begin position="596"/>
        <end position="1018"/>
    </location>
</feature>
<feature type="region of interest" description="Disordered" evidence="8">
    <location>
        <begin position="1"/>
        <end position="24"/>
    </location>
</feature>
<comment type="similarity">
    <text evidence="7">Belongs to the aldehyde dehydrogenase family.</text>
</comment>
<dbReference type="PROSITE" id="PS00070">
    <property type="entry name" value="ALDEHYDE_DEHYDR_CYS"/>
    <property type="match status" value="1"/>
</dbReference>
<dbReference type="Pfam" id="PF00171">
    <property type="entry name" value="Aldedh"/>
    <property type="match status" value="1"/>
</dbReference>
<dbReference type="PIRSF" id="PIRSF000197">
    <property type="entry name" value="Bifunct_PutA"/>
    <property type="match status" value="1"/>
</dbReference>
<dbReference type="EC" id="1.2.1.88" evidence="2"/>
<protein>
    <recommendedName>
        <fullName evidence="2">L-glutamate gamma-semialdehyde dehydrogenase</fullName>
        <ecNumber evidence="2">1.2.1.88</ecNumber>
    </recommendedName>
</protein>
<dbReference type="InterPro" id="IPR029510">
    <property type="entry name" value="Ald_DH_CS_GLU"/>
</dbReference>
<dbReference type="PROSITE" id="PS00687">
    <property type="entry name" value="ALDEHYDE_DEHYDR_GLU"/>
    <property type="match status" value="1"/>
</dbReference>
<evidence type="ECO:0000256" key="1">
    <source>
        <dbReference type="ARBA" id="ARBA00004786"/>
    </source>
</evidence>
<dbReference type="InterPro" id="IPR015590">
    <property type="entry name" value="Aldehyde_DH_dom"/>
</dbReference>
<feature type="region of interest" description="Disordered" evidence="8">
    <location>
        <begin position="1057"/>
        <end position="1084"/>
    </location>
</feature>
<keyword evidence="12" id="KW-1185">Reference proteome</keyword>
<feature type="active site" evidence="6">
    <location>
        <position position="797"/>
    </location>
</feature>
<evidence type="ECO:0000256" key="8">
    <source>
        <dbReference type="SAM" id="MobiDB-lite"/>
    </source>
</evidence>
<dbReference type="Pfam" id="PF01619">
    <property type="entry name" value="Pro_dh"/>
    <property type="match status" value="1"/>
</dbReference>
<evidence type="ECO:0000259" key="10">
    <source>
        <dbReference type="Pfam" id="PF01619"/>
    </source>
</evidence>
<evidence type="ECO:0000313" key="11">
    <source>
        <dbReference type="EMBL" id="MEX3528320.1"/>
    </source>
</evidence>
<sequence length="1315" mass="138575">MAPTHDARHLIDDDGRDDGQPALVPLEDLVDKAVTRALGWLAESERVTGRTGSGGSGDSGSSAGDPAADAPVKDSSDHAAEQLAKLVHDPAGVDYTMAFVDQVARPEDNGTAANQLAAMTKGTKAPAFLSAMDRAAMQLGGIMAPKFPWLVMPIARKRMRQLVGHLVLDADGKALNELLSDARARDRQLNLNLLGEAVLGSKEAQRRLHDTMALLRDPLVDYVSVKASSVVSQLNPWDFDGSVERLVQTLRPLYRIAADAPGQAQRANPPFINLDMEEYHDLDLTLEVFERILSEDEFLGLEAGIVLQAYLPDSVAALDRLIDFAKKRVARGGAPVKVRLVKGANLSMETVTADLHGWVRAPYSSKGETDANYLRLLDRALRPDVADALRVGVASHNLFSMAAAVELARARGVEKQIDAEMLQGMAPMQQKVIQEDVGRLILYTPVVDADSFDVAVSYLVRRLEENAAEENFLHAMTSVDESERAGGDGPDPRSPQSPMSGQEERFRQSVAERDATREAPRRTQDRRVEGPPTAPDAAPGTTTTPRAEQARTAATTTAFRNEPDTDPALPANREWAADLVDPAQDPGPSKAPLIEDVADVNGVVDRAIRVQGAWADLGEHGRASVLETVGDRFASRRGALIAAMVHGPGKTVAESDPEVSEAIDFIRYYAASARAIADEPGIAFTPNRVTVVSPPWNFPVAIPVGGMVAALAAGSAVIISPAPQVVRVAEVAVAALRQGLADAGADPDLIQLANTDEGAAGRALLTHDDVDAVILTGASETASLFRGWRPERTVLAETSGKNAIIVTPAADPDLAARDVISSAFGHAGQKCSAGSLVILVGAAGKSERLLGQILDAAETLRVGHGRDLSTDMGPLVEAPGDKLRRGLTALEPGEKWLVTPHQLDDDGLIWSPGIRDNVKPGSWFHLTECFGPVLGIMRAPDLETAIEWQNAVDYGLTGGIHTLDSAEVATWLSKVEVGNAYVNRHITGAIVRRQPFGGWKGSSVGPGAKAGGPNYVAQMGTVHDAPAPNMPQASTDRGTNAVLRDLADALRASAIGATDSSGTGSADAPPATPESDAATDATGKAASATTAADLGTDIDTAIAYLQGAAGSDAHWTATEFGVAKDESGLVGEANVFRYRAYPTPVVRVGPGAHPVALARTVLAAAAARHAAGRLSQSGGRAEDPVVSIAPSVIGDAEDGSHPGASPSRADSPVAAVLRVLSAHGLVRVVVEDDADFTARVSAAASSRVRCLGAVPTAALEAAADNGSWLDRAPVVQSGRHEMLHYLREQAVSWSLHRFGHVSESAERNLRAAFRK</sequence>
<feature type="domain" description="Proline dehydrogenase" evidence="10">
    <location>
        <begin position="182"/>
        <end position="474"/>
    </location>
</feature>
<evidence type="ECO:0000256" key="3">
    <source>
        <dbReference type="ARBA" id="ARBA00023002"/>
    </source>
</evidence>
<evidence type="ECO:0000313" key="12">
    <source>
        <dbReference type="Proteomes" id="UP001558353"/>
    </source>
</evidence>
<evidence type="ECO:0000256" key="7">
    <source>
        <dbReference type="RuleBase" id="RU003345"/>
    </source>
</evidence>
<feature type="region of interest" description="Disordered" evidence="8">
    <location>
        <begin position="41"/>
        <end position="79"/>
    </location>
</feature>
<dbReference type="InterPro" id="IPR050485">
    <property type="entry name" value="Proline_metab_enzyme"/>
</dbReference>
<reference evidence="11 12" key="1">
    <citation type="journal article" date="2024" name="Fungal Genet. Biol.">
        <title>The porcine skin microbiome exhibits broad fungal antagonism.</title>
        <authorList>
            <person name="De La Cruz K.F."/>
            <person name="Townsend E.C."/>
            <person name="Alex Cheong J.Z."/>
            <person name="Salamzade R."/>
            <person name="Liu A."/>
            <person name="Sandstrom S."/>
            <person name="Davila E."/>
            <person name="Huang L."/>
            <person name="Xu K.H."/>
            <person name="Wu S.Y."/>
            <person name="Meudt J.J."/>
            <person name="Shanmuganayagam D."/>
            <person name="Gibson A.L.F."/>
            <person name="Kalan L.R."/>
        </authorList>
    </citation>
    <scope>NUCLEOTIDE SEQUENCE [LARGE SCALE GENOMIC DNA]</scope>
    <source>
        <strain evidence="11 12">LK2569</strain>
    </source>
</reference>
<feature type="compositionally biased region" description="Low complexity" evidence="8">
    <location>
        <begin position="59"/>
        <end position="70"/>
    </location>
</feature>
<comment type="catalytic activity">
    <reaction evidence="5">
        <text>L-glutamate 5-semialdehyde + NAD(+) + H2O = L-glutamate + NADH + 2 H(+)</text>
        <dbReference type="Rhea" id="RHEA:30235"/>
        <dbReference type="ChEBI" id="CHEBI:15377"/>
        <dbReference type="ChEBI" id="CHEBI:15378"/>
        <dbReference type="ChEBI" id="CHEBI:29985"/>
        <dbReference type="ChEBI" id="CHEBI:57540"/>
        <dbReference type="ChEBI" id="CHEBI:57945"/>
        <dbReference type="ChEBI" id="CHEBI:58066"/>
        <dbReference type="EC" id="1.2.1.88"/>
    </reaction>
</comment>
<comment type="pathway">
    <text evidence="1">Amino-acid degradation; L-proline degradation into L-glutamate; L-glutamate from L-proline: step 2/2.</text>
</comment>
<comment type="caution">
    <text evidence="11">The sequence shown here is derived from an EMBL/GenBank/DDBJ whole genome shotgun (WGS) entry which is preliminary data.</text>
</comment>
<feature type="compositionally biased region" description="Basic and acidic residues" evidence="8">
    <location>
        <begin position="502"/>
        <end position="529"/>
    </location>
</feature>
<dbReference type="Proteomes" id="UP001558353">
    <property type="component" value="Unassembled WGS sequence"/>
</dbReference>
<dbReference type="InterPro" id="IPR016162">
    <property type="entry name" value="Ald_DH_N"/>
</dbReference>
<dbReference type="InterPro" id="IPR016161">
    <property type="entry name" value="Ald_DH/histidinol_DH"/>
</dbReference>
<dbReference type="PANTHER" id="PTHR42862">
    <property type="entry name" value="DELTA-1-PYRROLINE-5-CARBOXYLATE DEHYDROGENASE 1, ISOFORM A-RELATED"/>
    <property type="match status" value="1"/>
</dbReference>
<feature type="compositionally biased region" description="Basic and acidic residues" evidence="8">
    <location>
        <begin position="1"/>
        <end position="19"/>
    </location>
</feature>
<name>A0ABV3USX6_9CORY</name>
<dbReference type="PANTHER" id="PTHR42862:SF1">
    <property type="entry name" value="DELTA-1-PYRROLINE-5-CARBOXYLATE DEHYDROGENASE 2, ISOFORM A-RELATED"/>
    <property type="match status" value="1"/>
</dbReference>
<feature type="region of interest" description="Disordered" evidence="8">
    <location>
        <begin position="477"/>
        <end position="570"/>
    </location>
</feature>
<evidence type="ECO:0000259" key="9">
    <source>
        <dbReference type="Pfam" id="PF00171"/>
    </source>
</evidence>
<dbReference type="InterPro" id="IPR025703">
    <property type="entry name" value="Bifunct_PutA"/>
</dbReference>
<feature type="compositionally biased region" description="Low complexity" evidence="8">
    <location>
        <begin position="1075"/>
        <end position="1084"/>
    </location>
</feature>
<dbReference type="SUPFAM" id="SSF51730">
    <property type="entry name" value="FAD-linked oxidoreductase"/>
    <property type="match status" value="1"/>
</dbReference>
<keyword evidence="4" id="KW-0520">NAD</keyword>
<proteinExistence type="inferred from homology"/>
<dbReference type="InterPro" id="IPR002872">
    <property type="entry name" value="Proline_DH_dom"/>
</dbReference>
<dbReference type="RefSeq" id="WP_368522219.1">
    <property type="nucleotide sequence ID" value="NZ_JAYWMA010000004.1"/>
</dbReference>
<organism evidence="11 12">
    <name type="scientific">Corynebacterium xerosis</name>
    <dbReference type="NCBI Taxonomy" id="1725"/>
    <lineage>
        <taxon>Bacteria</taxon>
        <taxon>Bacillati</taxon>
        <taxon>Actinomycetota</taxon>
        <taxon>Actinomycetes</taxon>
        <taxon>Mycobacteriales</taxon>
        <taxon>Corynebacteriaceae</taxon>
        <taxon>Corynebacterium</taxon>
    </lineage>
</organism>
<dbReference type="InterPro" id="IPR016160">
    <property type="entry name" value="Ald_DH_CS_CYS"/>
</dbReference>
<dbReference type="Gene3D" id="3.20.20.220">
    <property type="match status" value="1"/>
</dbReference>
<evidence type="ECO:0000256" key="6">
    <source>
        <dbReference type="PROSITE-ProRule" id="PRU10007"/>
    </source>
</evidence>
<dbReference type="SUPFAM" id="SSF53720">
    <property type="entry name" value="ALDH-like"/>
    <property type="match status" value="1"/>
</dbReference>
<accession>A0ABV3USX6</accession>
<dbReference type="EMBL" id="JAYWMA010000004">
    <property type="protein sequence ID" value="MEX3528320.1"/>
    <property type="molecule type" value="Genomic_DNA"/>
</dbReference>
<dbReference type="Gene3D" id="3.40.605.10">
    <property type="entry name" value="Aldehyde Dehydrogenase, Chain A, domain 1"/>
    <property type="match status" value="1"/>
</dbReference>
<evidence type="ECO:0000256" key="4">
    <source>
        <dbReference type="ARBA" id="ARBA00023027"/>
    </source>
</evidence>
<dbReference type="Gene3D" id="3.40.309.10">
    <property type="entry name" value="Aldehyde Dehydrogenase, Chain A, domain 2"/>
    <property type="match status" value="1"/>
</dbReference>
<gene>
    <name evidence="11" type="ORF">VVR64_04455</name>
</gene>